<dbReference type="HAMAP" id="MF_01929">
    <property type="entry name" value="PurE_classI"/>
    <property type="match status" value="1"/>
</dbReference>
<evidence type="ECO:0000256" key="5">
    <source>
        <dbReference type="PIRSR" id="PIRSR001338-1"/>
    </source>
</evidence>
<evidence type="ECO:0000313" key="8">
    <source>
        <dbReference type="Proteomes" id="UP000264062"/>
    </source>
</evidence>
<dbReference type="PIRSF" id="PIRSF001338">
    <property type="entry name" value="AIR_carboxylase"/>
    <property type="match status" value="1"/>
</dbReference>
<comment type="caution">
    <text evidence="7">The sequence shown here is derived from an EMBL/GenBank/DDBJ whole genome shotgun (WGS) entry which is preliminary data.</text>
</comment>
<evidence type="ECO:0000313" key="7">
    <source>
        <dbReference type="EMBL" id="HAV91600.1"/>
    </source>
</evidence>
<feature type="domain" description="PurE" evidence="6">
    <location>
        <begin position="3"/>
        <end position="150"/>
    </location>
</feature>
<keyword evidence="1 3" id="KW-0658">Purine biosynthesis</keyword>
<accession>A0A350H7T4</accession>
<dbReference type="GO" id="GO:0034023">
    <property type="term" value="F:5-(carboxyamino)imidazole ribonucleotide mutase activity"/>
    <property type="evidence" value="ECO:0007669"/>
    <property type="project" value="UniProtKB-UniRule"/>
</dbReference>
<feature type="binding site" evidence="3 5">
    <location>
        <position position="14"/>
    </location>
    <ligand>
        <name>substrate</name>
    </ligand>
</feature>
<name>A0A350H7T4_UNCW3</name>
<dbReference type="GO" id="GO:0006189">
    <property type="term" value="P:'de novo' IMP biosynthetic process"/>
    <property type="evidence" value="ECO:0007669"/>
    <property type="project" value="UniProtKB-UniRule"/>
</dbReference>
<dbReference type="InterPro" id="IPR024694">
    <property type="entry name" value="PurE_prokaryotes"/>
</dbReference>
<dbReference type="Proteomes" id="UP000264062">
    <property type="component" value="Unassembled WGS sequence"/>
</dbReference>
<dbReference type="InterPro" id="IPR000031">
    <property type="entry name" value="PurE_dom"/>
</dbReference>
<dbReference type="EC" id="5.4.99.18" evidence="3 4"/>
<dbReference type="NCBIfam" id="TIGR01162">
    <property type="entry name" value="purE"/>
    <property type="match status" value="1"/>
</dbReference>
<gene>
    <name evidence="3 7" type="primary">purE</name>
    <name evidence="7" type="ORF">DCW38_00200</name>
</gene>
<dbReference type="SUPFAM" id="SSF52255">
    <property type="entry name" value="N5-CAIR mutase (phosphoribosylaminoimidazole carboxylase, PurE)"/>
    <property type="match status" value="1"/>
</dbReference>
<evidence type="ECO:0000256" key="2">
    <source>
        <dbReference type="ARBA" id="ARBA00023235"/>
    </source>
</evidence>
<reference evidence="7 8" key="1">
    <citation type="journal article" date="2018" name="Nat. Biotechnol.">
        <title>A standardized bacterial taxonomy based on genome phylogeny substantially revises the tree of life.</title>
        <authorList>
            <person name="Parks D.H."/>
            <person name="Chuvochina M."/>
            <person name="Waite D.W."/>
            <person name="Rinke C."/>
            <person name="Skarshewski A."/>
            <person name="Chaumeil P.A."/>
            <person name="Hugenholtz P."/>
        </authorList>
    </citation>
    <scope>NUCLEOTIDE SEQUENCE [LARGE SCALE GENOMIC DNA]</scope>
    <source>
        <strain evidence="7">UBA9956</strain>
    </source>
</reference>
<dbReference type="InterPro" id="IPR033747">
    <property type="entry name" value="PurE_ClassI"/>
</dbReference>
<comment type="function">
    <text evidence="3 4">Catalyzes the conversion of N5-carboxyaminoimidazole ribonucleotide (N5-CAIR) to 4-carboxy-5-aminoimidazole ribonucleotide (CAIR).</text>
</comment>
<dbReference type="SMART" id="SM01001">
    <property type="entry name" value="AIRC"/>
    <property type="match status" value="1"/>
</dbReference>
<sequence>MQGKIAILMGSESDRETMSSAETTLKEFGIECDVLIMSAHRNPDKVKEFSSKARENGYKAIICGAGYAAHLAGVVASHTTLPVLAVPIDSSSLKGIDSLYASVMMPSGIPVAVFTIGKTGAKNAAIFAVEMFAVSDSETESRLKKMRDGWN</sequence>
<proteinExistence type="inferred from homology"/>
<dbReference type="Pfam" id="PF00731">
    <property type="entry name" value="AIRC"/>
    <property type="match status" value="1"/>
</dbReference>
<evidence type="ECO:0000256" key="3">
    <source>
        <dbReference type="HAMAP-Rule" id="MF_01929"/>
    </source>
</evidence>
<feature type="binding site" evidence="3 5">
    <location>
        <position position="41"/>
    </location>
    <ligand>
        <name>substrate</name>
    </ligand>
</feature>
<comment type="pathway">
    <text evidence="3 4">Purine metabolism; IMP biosynthesis via de novo pathway; 5-amino-1-(5-phospho-D-ribosyl)imidazole-4-carboxylate from 5-amino-1-(5-phospho-D-ribosyl)imidazole (N5-CAIR route): step 2/2.</text>
</comment>
<evidence type="ECO:0000256" key="4">
    <source>
        <dbReference type="PIRNR" id="PIRNR001338"/>
    </source>
</evidence>
<feature type="binding site" evidence="3 5">
    <location>
        <position position="11"/>
    </location>
    <ligand>
        <name>substrate</name>
    </ligand>
</feature>
<evidence type="ECO:0000259" key="6">
    <source>
        <dbReference type="SMART" id="SM01001"/>
    </source>
</evidence>
<comment type="catalytic activity">
    <reaction evidence="3 4">
        <text>5-carboxyamino-1-(5-phospho-D-ribosyl)imidazole + H(+) = 5-amino-1-(5-phospho-D-ribosyl)imidazole-4-carboxylate</text>
        <dbReference type="Rhea" id="RHEA:13193"/>
        <dbReference type="ChEBI" id="CHEBI:15378"/>
        <dbReference type="ChEBI" id="CHEBI:58730"/>
        <dbReference type="ChEBI" id="CHEBI:77657"/>
        <dbReference type="EC" id="5.4.99.18"/>
    </reaction>
</comment>
<dbReference type="PANTHER" id="PTHR23046">
    <property type="entry name" value="PHOSPHORIBOSYLAMINOIMIDAZOLE CARBOXYLASE CATALYTIC SUBUNIT"/>
    <property type="match status" value="1"/>
</dbReference>
<evidence type="ECO:0000256" key="1">
    <source>
        <dbReference type="ARBA" id="ARBA00022755"/>
    </source>
</evidence>
<comment type="similarity">
    <text evidence="3">Belongs to the AIR carboxylase family. Class I subfamily.</text>
</comment>
<protein>
    <recommendedName>
        <fullName evidence="3 4">N5-carboxyaminoimidazole ribonucleotide mutase</fullName>
        <shortName evidence="3 4">N5-CAIR mutase</shortName>
        <ecNumber evidence="3 4">5.4.99.18</ecNumber>
    </recommendedName>
    <alternativeName>
        <fullName evidence="3">5-(carboxyamino)imidazole ribonucleotide mutase</fullName>
    </alternativeName>
</protein>
<dbReference type="AlphaFoldDB" id="A0A350H7T4"/>
<keyword evidence="2 3" id="KW-0413">Isomerase</keyword>
<dbReference type="EMBL" id="DMZY01000006">
    <property type="protein sequence ID" value="HAV91600.1"/>
    <property type="molecule type" value="Genomic_DNA"/>
</dbReference>
<dbReference type="UniPathway" id="UPA00074">
    <property type="reaction ID" value="UER00943"/>
</dbReference>
<dbReference type="PANTHER" id="PTHR23046:SF2">
    <property type="entry name" value="PHOSPHORIBOSYLAMINOIMIDAZOLE CARBOXYLASE"/>
    <property type="match status" value="1"/>
</dbReference>
<dbReference type="Gene3D" id="3.40.50.1970">
    <property type="match status" value="1"/>
</dbReference>
<organism evidence="7 8">
    <name type="scientific">candidate division WOR-3 bacterium</name>
    <dbReference type="NCBI Taxonomy" id="2052148"/>
    <lineage>
        <taxon>Bacteria</taxon>
        <taxon>Bacteria division WOR-3</taxon>
    </lineage>
</organism>